<feature type="transmembrane region" description="Helical" evidence="8">
    <location>
        <begin position="356"/>
        <end position="378"/>
    </location>
</feature>
<evidence type="ECO:0000313" key="11">
    <source>
        <dbReference type="Proteomes" id="UP000018144"/>
    </source>
</evidence>
<evidence type="ECO:0000256" key="6">
    <source>
        <dbReference type="ARBA" id="ARBA00022989"/>
    </source>
</evidence>
<comment type="pathway">
    <text evidence="2">Secondary metabolite biosynthesis.</text>
</comment>
<accession>U4LTJ0</accession>
<dbReference type="Proteomes" id="UP000018144">
    <property type="component" value="Unassembled WGS sequence"/>
</dbReference>
<dbReference type="EMBL" id="HF935497">
    <property type="protein sequence ID" value="CCX30826.1"/>
    <property type="molecule type" value="Genomic_DNA"/>
</dbReference>
<dbReference type="AlphaFoldDB" id="U4LTJ0"/>
<dbReference type="GO" id="GO:0016020">
    <property type="term" value="C:membrane"/>
    <property type="evidence" value="ECO:0007669"/>
    <property type="project" value="UniProtKB-SubCell"/>
</dbReference>
<proteinExistence type="inferred from homology"/>
<protein>
    <recommendedName>
        <fullName evidence="9">Wax synthase domain-containing protein</fullName>
    </recommendedName>
</protein>
<evidence type="ECO:0000313" key="10">
    <source>
        <dbReference type="EMBL" id="CCX30826.1"/>
    </source>
</evidence>
<gene>
    <name evidence="10" type="ORF">PCON_09427</name>
</gene>
<reference evidence="10 11" key="1">
    <citation type="journal article" date="2013" name="PLoS Genet.">
        <title>The genome and development-dependent transcriptomes of Pyronema confluens: a window into fungal evolution.</title>
        <authorList>
            <person name="Traeger S."/>
            <person name="Altegoer F."/>
            <person name="Freitag M."/>
            <person name="Gabaldon T."/>
            <person name="Kempken F."/>
            <person name="Kumar A."/>
            <person name="Marcet-Houben M."/>
            <person name="Poggeler S."/>
            <person name="Stajich J.E."/>
            <person name="Nowrousian M."/>
        </authorList>
    </citation>
    <scope>NUCLEOTIDE SEQUENCE [LARGE SCALE GENOMIC DNA]</scope>
    <source>
        <strain evidence="11">CBS 100304</strain>
        <tissue evidence="10">Vegetative mycelium</tissue>
    </source>
</reference>
<evidence type="ECO:0000256" key="1">
    <source>
        <dbReference type="ARBA" id="ARBA00004141"/>
    </source>
</evidence>
<name>U4LTJ0_PYROM</name>
<keyword evidence="4" id="KW-0808">Transferase</keyword>
<evidence type="ECO:0000256" key="8">
    <source>
        <dbReference type="SAM" id="Phobius"/>
    </source>
</evidence>
<comment type="subcellular location">
    <subcellularLocation>
        <location evidence="1">Membrane</location>
        <topology evidence="1">Multi-pass membrane protein</topology>
    </subcellularLocation>
</comment>
<dbReference type="GO" id="GO:0008374">
    <property type="term" value="F:O-acyltransferase activity"/>
    <property type="evidence" value="ECO:0007669"/>
    <property type="project" value="InterPro"/>
</dbReference>
<sequence>MDFGRLDDPESDRRYELQRLRPILRFSSNPAADLAARPSVSWSSVVLFEALLYIPFLLPPFPFRRILFISINTALCFHIMRGTLHRSYGDDFALAVGLFGQLQRFCDFFGCAGAPEENKELTRKGWNGGFRDWNWKQRLKCVSDFWWNTRGIGWGWETRPRRGAGTSDSLPKSQFLAYHLRRIALLFAIGIPLHRYYPSVEAVFQASISERILRSLACGVIVGIFIDVSYSISAFVCVSLGLFTPQDWPPAYGSVTSCYSIRRTWAFWHQMLTHMVTSHGDWISGVLGCTKGSKAEWFVRLYTAFFLSGLLHSVPAWAISRTDGGSMCFFMLQAVGISIEEAIWKPLGQRLGARGWLVKVLGLVWTLTWFGLTNIIFFEGLVAIGMKPLIDWKWVLGDRGLGLLKVW</sequence>
<dbReference type="OMA" id="KWAVALC"/>
<evidence type="ECO:0000256" key="4">
    <source>
        <dbReference type="ARBA" id="ARBA00022679"/>
    </source>
</evidence>
<dbReference type="GO" id="GO:0006629">
    <property type="term" value="P:lipid metabolic process"/>
    <property type="evidence" value="ECO:0007669"/>
    <property type="project" value="InterPro"/>
</dbReference>
<dbReference type="InterPro" id="IPR044851">
    <property type="entry name" value="Wax_synthase"/>
</dbReference>
<comment type="similarity">
    <text evidence="3">Belongs to the wax synthase family.</text>
</comment>
<dbReference type="PANTHER" id="PTHR31595:SF57">
    <property type="entry name" value="OS04G0481900 PROTEIN"/>
    <property type="match status" value="1"/>
</dbReference>
<organism evidence="10 11">
    <name type="scientific">Pyronema omphalodes (strain CBS 100304)</name>
    <name type="common">Pyronema confluens</name>
    <dbReference type="NCBI Taxonomy" id="1076935"/>
    <lineage>
        <taxon>Eukaryota</taxon>
        <taxon>Fungi</taxon>
        <taxon>Dikarya</taxon>
        <taxon>Ascomycota</taxon>
        <taxon>Pezizomycotina</taxon>
        <taxon>Pezizomycetes</taxon>
        <taxon>Pezizales</taxon>
        <taxon>Pyronemataceae</taxon>
        <taxon>Pyronema</taxon>
    </lineage>
</organism>
<keyword evidence="5 8" id="KW-0812">Transmembrane</keyword>
<dbReference type="OrthoDB" id="1077582at2759"/>
<feature type="domain" description="Wax synthase" evidence="9">
    <location>
        <begin position="248"/>
        <end position="332"/>
    </location>
</feature>
<keyword evidence="7 8" id="KW-0472">Membrane</keyword>
<keyword evidence="11" id="KW-1185">Reference proteome</keyword>
<dbReference type="PANTHER" id="PTHR31595">
    <property type="entry name" value="LONG-CHAIN-ALCOHOL O-FATTY-ACYLTRANSFERASE 3-RELATED"/>
    <property type="match status" value="1"/>
</dbReference>
<dbReference type="eggNOG" id="ENOG502SIV2">
    <property type="taxonomic scope" value="Eukaryota"/>
</dbReference>
<evidence type="ECO:0000256" key="5">
    <source>
        <dbReference type="ARBA" id="ARBA00022692"/>
    </source>
</evidence>
<evidence type="ECO:0000256" key="3">
    <source>
        <dbReference type="ARBA" id="ARBA00007282"/>
    </source>
</evidence>
<evidence type="ECO:0000256" key="2">
    <source>
        <dbReference type="ARBA" id="ARBA00005179"/>
    </source>
</evidence>
<dbReference type="STRING" id="1076935.U4LTJ0"/>
<dbReference type="Pfam" id="PF13813">
    <property type="entry name" value="MBOAT_2"/>
    <property type="match status" value="1"/>
</dbReference>
<keyword evidence="6 8" id="KW-1133">Transmembrane helix</keyword>
<evidence type="ECO:0000256" key="7">
    <source>
        <dbReference type="ARBA" id="ARBA00023136"/>
    </source>
</evidence>
<feature type="transmembrane region" description="Helical" evidence="8">
    <location>
        <begin position="216"/>
        <end position="243"/>
    </location>
</feature>
<evidence type="ECO:0000259" key="9">
    <source>
        <dbReference type="Pfam" id="PF13813"/>
    </source>
</evidence>
<dbReference type="InterPro" id="IPR032805">
    <property type="entry name" value="Wax_synthase_dom"/>
</dbReference>
<feature type="transmembrane region" description="Helical" evidence="8">
    <location>
        <begin position="297"/>
        <end position="319"/>
    </location>
</feature>